<sequence length="279" mass="30989">MKGILSDVTPVTRRIVLDLRKGNASGPTRAREIIRAIPKAEKAGFIVTRDLEGVLRLAEAIGDRRRVRRNRNEGQVTEFYGFRPRQPQSRENSAVHQARAAFASELQRPIRMRLADLRRSAVLAAAKSVMKHGAAGGSSFEVRSGDQPDYFVEVEKDWSRVNKGRDHWASNIDRHVIMVSRSWLAVRHRIGAGDGTVAGHMLLDATPFLVSGERAVWEARLARTGRGFAAVVEDRWLSCYGRTVTIHRTLQKALVASPPVEYARPPSEEDEAALAALAL</sequence>
<dbReference type="EMBL" id="JBHSTT010000040">
    <property type="protein sequence ID" value="MFC6390006.1"/>
    <property type="molecule type" value="Genomic_DNA"/>
</dbReference>
<gene>
    <name evidence="1" type="ORF">ACFQDP_11785</name>
</gene>
<evidence type="ECO:0000313" key="1">
    <source>
        <dbReference type="EMBL" id="MFC6390006.1"/>
    </source>
</evidence>
<keyword evidence="2" id="KW-1185">Reference proteome</keyword>
<organism evidence="1 2">
    <name type="scientific">Methylorubrum zatmanii</name>
    <dbReference type="NCBI Taxonomy" id="29429"/>
    <lineage>
        <taxon>Bacteria</taxon>
        <taxon>Pseudomonadati</taxon>
        <taxon>Pseudomonadota</taxon>
        <taxon>Alphaproteobacteria</taxon>
        <taxon>Hyphomicrobiales</taxon>
        <taxon>Methylobacteriaceae</taxon>
        <taxon>Methylorubrum</taxon>
    </lineage>
</organism>
<protein>
    <submittedName>
        <fullName evidence="1">Uncharacterized protein</fullName>
    </submittedName>
</protein>
<reference evidence="2" key="1">
    <citation type="journal article" date="2019" name="Int. J. Syst. Evol. Microbiol.">
        <title>The Global Catalogue of Microorganisms (GCM) 10K type strain sequencing project: providing services to taxonomists for standard genome sequencing and annotation.</title>
        <authorList>
            <consortium name="The Broad Institute Genomics Platform"/>
            <consortium name="The Broad Institute Genome Sequencing Center for Infectious Disease"/>
            <person name="Wu L."/>
            <person name="Ma J."/>
        </authorList>
    </citation>
    <scope>NUCLEOTIDE SEQUENCE [LARGE SCALE GENOMIC DNA]</scope>
    <source>
        <strain evidence="2">CCUG 36916</strain>
    </source>
</reference>
<evidence type="ECO:0000313" key="2">
    <source>
        <dbReference type="Proteomes" id="UP001596237"/>
    </source>
</evidence>
<dbReference type="RefSeq" id="WP_192285529.1">
    <property type="nucleotide sequence ID" value="NZ_JBHSTT010000040.1"/>
</dbReference>
<name>A0ABW1WP53_9HYPH</name>
<comment type="caution">
    <text evidence="1">The sequence shown here is derived from an EMBL/GenBank/DDBJ whole genome shotgun (WGS) entry which is preliminary data.</text>
</comment>
<proteinExistence type="predicted"/>
<dbReference type="Proteomes" id="UP001596237">
    <property type="component" value="Unassembled WGS sequence"/>
</dbReference>
<accession>A0ABW1WP53</accession>